<dbReference type="EMBL" id="JBBXMP010000018">
    <property type="protein sequence ID" value="KAL0068418.1"/>
    <property type="molecule type" value="Genomic_DNA"/>
</dbReference>
<accession>A0ABR3A5Z5</accession>
<sequence>MTSSMSRLWFEVDEGDGSKPVLVDNDGAGIPLKQDTVLFDLAWTAFSFEGVGLSYKIVIAVKNADASTKIFLVSYAPATQITQPLARQETVSLPVDSRYPPMLGYTFFSGDQPIRNEWFDIVAEIGGANRSGRTCPGERNLSAS</sequence>
<gene>
    <name evidence="1" type="ORF">AAF712_004496</name>
</gene>
<organism evidence="1 2">
    <name type="scientific">Marasmius tenuissimus</name>
    <dbReference type="NCBI Taxonomy" id="585030"/>
    <lineage>
        <taxon>Eukaryota</taxon>
        <taxon>Fungi</taxon>
        <taxon>Dikarya</taxon>
        <taxon>Basidiomycota</taxon>
        <taxon>Agaricomycotina</taxon>
        <taxon>Agaricomycetes</taxon>
        <taxon>Agaricomycetidae</taxon>
        <taxon>Agaricales</taxon>
        <taxon>Marasmiineae</taxon>
        <taxon>Marasmiaceae</taxon>
        <taxon>Marasmius</taxon>
    </lineage>
</organism>
<evidence type="ECO:0000313" key="1">
    <source>
        <dbReference type="EMBL" id="KAL0068418.1"/>
    </source>
</evidence>
<comment type="caution">
    <text evidence="1">The sequence shown here is derived from an EMBL/GenBank/DDBJ whole genome shotgun (WGS) entry which is preliminary data.</text>
</comment>
<name>A0ABR3A5Z5_9AGAR</name>
<keyword evidence="2" id="KW-1185">Reference proteome</keyword>
<proteinExistence type="predicted"/>
<reference evidence="1 2" key="1">
    <citation type="submission" date="2024-05" db="EMBL/GenBank/DDBJ databases">
        <title>A draft genome resource for the thread blight pathogen Marasmius tenuissimus strain MS-2.</title>
        <authorList>
            <person name="Yulfo-Soto G.E."/>
            <person name="Baruah I.K."/>
            <person name="Amoako-Attah I."/>
            <person name="Bukari Y."/>
            <person name="Meinhardt L.W."/>
            <person name="Bailey B.A."/>
            <person name="Cohen S.P."/>
        </authorList>
    </citation>
    <scope>NUCLEOTIDE SEQUENCE [LARGE SCALE GENOMIC DNA]</scope>
    <source>
        <strain evidence="1 2">MS-2</strain>
    </source>
</reference>
<dbReference type="Proteomes" id="UP001437256">
    <property type="component" value="Unassembled WGS sequence"/>
</dbReference>
<evidence type="ECO:0000313" key="2">
    <source>
        <dbReference type="Proteomes" id="UP001437256"/>
    </source>
</evidence>
<protein>
    <submittedName>
        <fullName evidence="1">Uncharacterized protein</fullName>
    </submittedName>
</protein>